<keyword evidence="3" id="KW-1185">Reference proteome</keyword>
<accession>A0A812RQD5</accession>
<sequence length="378" mass="42839">MDLPTAMHPLWEIVAQECSASCITLLEPHLGVFVRAADIAGQQGIAKLRAFLRCLGGLHNRAEHAERAAQHWQNLWEESFRKVVDVRRTADTSSLGYEVQVSDLLNALSSSNRERERLAKELDSLQRTFQSATDTQLWHRYGQELQLRQLWGATSEQFGHCEVLQRQLAAEVAVARQLRTDLIEAQRNQSMAEAERTDADARAKEAERYAQEAKNYVHKQVDDALQLQRTHLQEELEVERKAWRQDAATAIPLPLAREVLAAYADLWRCACGQVLGLHRNRAERALRRLRDLDACAMLLPPQDEMLQEPLRRAVGEPAAKSLAEALVAELEQCHISALKSNNDLDGWSKTGVGHRDQLNLRSYVPLRARTMILASENR</sequence>
<organism evidence="2 3">
    <name type="scientific">Symbiodinium natans</name>
    <dbReference type="NCBI Taxonomy" id="878477"/>
    <lineage>
        <taxon>Eukaryota</taxon>
        <taxon>Sar</taxon>
        <taxon>Alveolata</taxon>
        <taxon>Dinophyceae</taxon>
        <taxon>Suessiales</taxon>
        <taxon>Symbiodiniaceae</taxon>
        <taxon>Symbiodinium</taxon>
    </lineage>
</organism>
<dbReference type="Proteomes" id="UP000604046">
    <property type="component" value="Unassembled WGS sequence"/>
</dbReference>
<dbReference type="EMBL" id="CAJNDS010002362">
    <property type="protein sequence ID" value="CAE7449830.1"/>
    <property type="molecule type" value="Genomic_DNA"/>
</dbReference>
<comment type="caution">
    <text evidence="2">The sequence shown here is derived from an EMBL/GenBank/DDBJ whole genome shotgun (WGS) entry which is preliminary data.</text>
</comment>
<dbReference type="OrthoDB" id="439678at2759"/>
<keyword evidence="1" id="KW-0175">Coiled coil</keyword>
<gene>
    <name evidence="2" type="ORF">SNAT2548_LOCUS24589</name>
</gene>
<evidence type="ECO:0000256" key="1">
    <source>
        <dbReference type="SAM" id="Coils"/>
    </source>
</evidence>
<name>A0A812RQD5_9DINO</name>
<dbReference type="AlphaFoldDB" id="A0A812RQD5"/>
<feature type="coiled-coil region" evidence="1">
    <location>
        <begin position="101"/>
        <end position="135"/>
    </location>
</feature>
<proteinExistence type="predicted"/>
<reference evidence="2" key="1">
    <citation type="submission" date="2021-02" db="EMBL/GenBank/DDBJ databases">
        <authorList>
            <person name="Dougan E. K."/>
            <person name="Rhodes N."/>
            <person name="Thang M."/>
            <person name="Chan C."/>
        </authorList>
    </citation>
    <scope>NUCLEOTIDE SEQUENCE</scope>
</reference>
<evidence type="ECO:0000313" key="3">
    <source>
        <dbReference type="Proteomes" id="UP000604046"/>
    </source>
</evidence>
<protein>
    <submittedName>
        <fullName evidence="2">Uncharacterized protein</fullName>
    </submittedName>
</protein>
<evidence type="ECO:0000313" key="2">
    <source>
        <dbReference type="EMBL" id="CAE7449830.1"/>
    </source>
</evidence>